<dbReference type="EMBL" id="MU393451">
    <property type="protein sequence ID" value="KAI4867118.1"/>
    <property type="molecule type" value="Genomic_DNA"/>
</dbReference>
<comment type="caution">
    <text evidence="1">The sequence shown here is derived from an EMBL/GenBank/DDBJ whole genome shotgun (WGS) entry which is preliminary data.</text>
</comment>
<protein>
    <submittedName>
        <fullName evidence="1">Uncharacterized protein</fullName>
    </submittedName>
</protein>
<name>A0ACB9Z798_9PEZI</name>
<accession>A0ACB9Z798</accession>
<keyword evidence="2" id="KW-1185">Reference proteome</keyword>
<proteinExistence type="predicted"/>
<sequence>MPHSDLHSDLHSDTEDVPGPASKAKKRYTTGFPSQILPGEPEDTGSDPEWPDVGTAEHKDFYRDSVKRYEENGQVVPGFMPAESPYRRDYENYKALDRVASGLNKDIRAHNKLRNEAQAQHRAMNPWDARDWQTKSARLRKEAKEAWEKTADAREEMSHSYVGFSDLKNYKGHERRIVCCREAAKKHDEKPSSNRGRSRYQPRP</sequence>
<reference evidence="1 2" key="1">
    <citation type="journal article" date="2022" name="New Phytol.">
        <title>Ecological generalism drives hyperdiversity of secondary metabolite gene clusters in xylarialean endophytes.</title>
        <authorList>
            <person name="Franco M.E.E."/>
            <person name="Wisecaver J.H."/>
            <person name="Arnold A.E."/>
            <person name="Ju Y.M."/>
            <person name="Slot J.C."/>
            <person name="Ahrendt S."/>
            <person name="Moore L.P."/>
            <person name="Eastman K.E."/>
            <person name="Scott K."/>
            <person name="Konkel Z."/>
            <person name="Mondo S.J."/>
            <person name="Kuo A."/>
            <person name="Hayes R.D."/>
            <person name="Haridas S."/>
            <person name="Andreopoulos B."/>
            <person name="Riley R."/>
            <person name="LaButti K."/>
            <person name="Pangilinan J."/>
            <person name="Lipzen A."/>
            <person name="Amirebrahimi M."/>
            <person name="Yan J."/>
            <person name="Adam C."/>
            <person name="Keymanesh K."/>
            <person name="Ng V."/>
            <person name="Louie K."/>
            <person name="Northen T."/>
            <person name="Drula E."/>
            <person name="Henrissat B."/>
            <person name="Hsieh H.M."/>
            <person name="Youens-Clark K."/>
            <person name="Lutzoni F."/>
            <person name="Miadlikowska J."/>
            <person name="Eastwood D.C."/>
            <person name="Hamelin R.C."/>
            <person name="Grigoriev I.V."/>
            <person name="U'Ren J.M."/>
        </authorList>
    </citation>
    <scope>NUCLEOTIDE SEQUENCE [LARGE SCALE GENOMIC DNA]</scope>
    <source>
        <strain evidence="1 2">CBS 119005</strain>
    </source>
</reference>
<evidence type="ECO:0000313" key="1">
    <source>
        <dbReference type="EMBL" id="KAI4867118.1"/>
    </source>
</evidence>
<gene>
    <name evidence="1" type="ORF">F4820DRAFT_446463</name>
</gene>
<dbReference type="Proteomes" id="UP001497700">
    <property type="component" value="Unassembled WGS sequence"/>
</dbReference>
<organism evidence="1 2">
    <name type="scientific">Hypoxylon rubiginosum</name>
    <dbReference type="NCBI Taxonomy" id="110542"/>
    <lineage>
        <taxon>Eukaryota</taxon>
        <taxon>Fungi</taxon>
        <taxon>Dikarya</taxon>
        <taxon>Ascomycota</taxon>
        <taxon>Pezizomycotina</taxon>
        <taxon>Sordariomycetes</taxon>
        <taxon>Xylariomycetidae</taxon>
        <taxon>Xylariales</taxon>
        <taxon>Hypoxylaceae</taxon>
        <taxon>Hypoxylon</taxon>
    </lineage>
</organism>
<evidence type="ECO:0000313" key="2">
    <source>
        <dbReference type="Proteomes" id="UP001497700"/>
    </source>
</evidence>